<feature type="transmembrane region" description="Helical" evidence="12">
    <location>
        <begin position="400"/>
        <end position="423"/>
    </location>
</feature>
<keyword evidence="8 12" id="KW-0472">Membrane</keyword>
<dbReference type="InterPro" id="IPR050382">
    <property type="entry name" value="MFS_Na/Anion_cotransporter"/>
</dbReference>
<organism evidence="14 15">
    <name type="scientific">Ceutorhynchus assimilis</name>
    <name type="common">cabbage seed weevil</name>
    <dbReference type="NCBI Taxonomy" id="467358"/>
    <lineage>
        <taxon>Eukaryota</taxon>
        <taxon>Metazoa</taxon>
        <taxon>Ecdysozoa</taxon>
        <taxon>Arthropoda</taxon>
        <taxon>Hexapoda</taxon>
        <taxon>Insecta</taxon>
        <taxon>Pterygota</taxon>
        <taxon>Neoptera</taxon>
        <taxon>Endopterygota</taxon>
        <taxon>Coleoptera</taxon>
        <taxon>Polyphaga</taxon>
        <taxon>Cucujiformia</taxon>
        <taxon>Curculionidae</taxon>
        <taxon>Ceutorhynchinae</taxon>
        <taxon>Ceutorhynchus</taxon>
    </lineage>
</organism>
<dbReference type="PROSITE" id="PS50850">
    <property type="entry name" value="MFS"/>
    <property type="match status" value="1"/>
</dbReference>
<feature type="transmembrane region" description="Helical" evidence="12">
    <location>
        <begin position="81"/>
        <end position="102"/>
    </location>
</feature>
<accession>A0A9N9QL11</accession>
<feature type="transmembrane region" description="Helical" evidence="12">
    <location>
        <begin position="109"/>
        <end position="130"/>
    </location>
</feature>
<feature type="transmembrane region" description="Helical" evidence="12">
    <location>
        <begin position="142"/>
        <end position="162"/>
    </location>
</feature>
<dbReference type="EMBL" id="OU892287">
    <property type="protein sequence ID" value="CAG9761901.1"/>
    <property type="molecule type" value="Genomic_DNA"/>
</dbReference>
<keyword evidence="9" id="KW-0406">Ion transport</keyword>
<gene>
    <name evidence="14" type="ORF">CEUTPL_LOCUS2593</name>
</gene>
<name>A0A9N9QL11_9CUCU</name>
<evidence type="ECO:0000313" key="14">
    <source>
        <dbReference type="EMBL" id="CAG9761901.1"/>
    </source>
</evidence>
<dbReference type="GO" id="GO:0006814">
    <property type="term" value="P:sodium ion transport"/>
    <property type="evidence" value="ECO:0007669"/>
    <property type="project" value="UniProtKB-KW"/>
</dbReference>
<feature type="transmembrane region" description="Helical" evidence="12">
    <location>
        <begin position="37"/>
        <end position="61"/>
    </location>
</feature>
<feature type="transmembrane region" description="Helical" evidence="12">
    <location>
        <begin position="368"/>
        <end position="388"/>
    </location>
</feature>
<keyword evidence="5" id="KW-0769">Symport</keyword>
<dbReference type="FunFam" id="1.20.1250.20:FF:000144">
    <property type="entry name" value="Picot, isoform B"/>
    <property type="match status" value="1"/>
</dbReference>
<keyword evidence="9" id="KW-0739">Sodium transport</keyword>
<evidence type="ECO:0000256" key="11">
    <source>
        <dbReference type="ARBA" id="ARBA00068450"/>
    </source>
</evidence>
<dbReference type="PANTHER" id="PTHR11662:SF280">
    <property type="entry name" value="FI21844P1-RELATED"/>
    <property type="match status" value="1"/>
</dbReference>
<feature type="transmembrane region" description="Helical" evidence="12">
    <location>
        <begin position="204"/>
        <end position="223"/>
    </location>
</feature>
<evidence type="ECO:0000256" key="12">
    <source>
        <dbReference type="SAM" id="Phobius"/>
    </source>
</evidence>
<dbReference type="InterPro" id="IPR011701">
    <property type="entry name" value="MFS"/>
</dbReference>
<feature type="domain" description="Major facilitator superfamily (MFS) profile" evidence="13">
    <location>
        <begin position="38"/>
        <end position="460"/>
    </location>
</feature>
<comment type="subcellular location">
    <subcellularLocation>
        <location evidence="1">Membrane</location>
        <topology evidence="1">Multi-pass membrane protein</topology>
    </subcellularLocation>
</comment>
<dbReference type="Gene3D" id="1.20.1250.20">
    <property type="entry name" value="MFS general substrate transporter like domains"/>
    <property type="match status" value="2"/>
</dbReference>
<evidence type="ECO:0000256" key="10">
    <source>
        <dbReference type="ARBA" id="ARBA00054632"/>
    </source>
</evidence>
<dbReference type="PANTHER" id="PTHR11662">
    <property type="entry name" value="SOLUTE CARRIER FAMILY 17"/>
    <property type="match status" value="1"/>
</dbReference>
<keyword evidence="7" id="KW-0915">Sodium</keyword>
<proteinExistence type="inferred from homology"/>
<dbReference type="FunFam" id="1.20.1250.20:FF:000003">
    <property type="entry name" value="Solute carrier family 17 member 3"/>
    <property type="match status" value="1"/>
</dbReference>
<dbReference type="GO" id="GO:0015293">
    <property type="term" value="F:symporter activity"/>
    <property type="evidence" value="ECO:0007669"/>
    <property type="project" value="UniProtKB-KW"/>
</dbReference>
<dbReference type="InterPro" id="IPR036259">
    <property type="entry name" value="MFS_trans_sf"/>
</dbReference>
<feature type="transmembrane region" description="Helical" evidence="12">
    <location>
        <begin position="341"/>
        <end position="362"/>
    </location>
</feature>
<dbReference type="AlphaFoldDB" id="A0A9N9QL11"/>
<evidence type="ECO:0000256" key="9">
    <source>
        <dbReference type="ARBA" id="ARBA00023201"/>
    </source>
</evidence>
<evidence type="ECO:0000259" key="13">
    <source>
        <dbReference type="PROSITE" id="PS50850"/>
    </source>
</evidence>
<reference evidence="14" key="1">
    <citation type="submission" date="2022-01" db="EMBL/GenBank/DDBJ databases">
        <authorList>
            <person name="King R."/>
        </authorList>
    </citation>
    <scope>NUCLEOTIDE SEQUENCE</scope>
</reference>
<feature type="transmembrane region" description="Helical" evidence="12">
    <location>
        <begin position="307"/>
        <end position="329"/>
    </location>
</feature>
<feature type="transmembrane region" description="Helical" evidence="12">
    <location>
        <begin position="266"/>
        <end position="287"/>
    </location>
</feature>
<evidence type="ECO:0000256" key="3">
    <source>
        <dbReference type="ARBA" id="ARBA00022448"/>
    </source>
</evidence>
<evidence type="ECO:0000313" key="15">
    <source>
        <dbReference type="Proteomes" id="UP001152799"/>
    </source>
</evidence>
<dbReference type="Pfam" id="PF07690">
    <property type="entry name" value="MFS_1"/>
    <property type="match status" value="1"/>
</dbReference>
<sequence>MSLDKNSMDHVVYSPVINNQEKLNRVPTIGARHYQCFLYFMILFIGFGFRVNLSVAIVAMVDPKASSNPDIPTYPEWTHKGEILSAFFWGYIWPQVIAGYVANRFGAKWFLVTTMAVQSAAGLCIPFVAGRFGEMGVMALRAFQGFCQGFFFPSVAAMLSVWVPREERSRLASLTFGAVPSGTVVGMMVTGLISATHYGWPMVFYIYGALGVLTSILLGLTGYNTPAEHPSIGEAEKLYIESSLGNTDEKPHHSVPWKEILLSKHVWALMTAQCGSVFAFWVLLTQIPTYMSVVLNLDIKNNSILSSLPYLVLYLLSIIMGFLSDFLINKDIFTQTVSRKVFNSIGTILPIIAFIMMGYVKSGESTKVIWLLIIAVGSNAITGSGWSLNHMDLSPNYSGTVMGFCNGFSTIFSISAPLTVQYLVKDIHDPVQWRIIFFLAAGFQAFAAIVFVIFGSAEVQPWNDKTEEPNEDSKNNL</sequence>
<keyword evidence="3" id="KW-0813">Transport</keyword>
<keyword evidence="4 12" id="KW-0812">Transmembrane</keyword>
<evidence type="ECO:0000256" key="4">
    <source>
        <dbReference type="ARBA" id="ARBA00022692"/>
    </source>
</evidence>
<dbReference type="GO" id="GO:0006820">
    <property type="term" value="P:monoatomic anion transport"/>
    <property type="evidence" value="ECO:0007669"/>
    <property type="project" value="TreeGrafter"/>
</dbReference>
<evidence type="ECO:0000256" key="8">
    <source>
        <dbReference type="ARBA" id="ARBA00023136"/>
    </source>
</evidence>
<evidence type="ECO:0000256" key="1">
    <source>
        <dbReference type="ARBA" id="ARBA00004141"/>
    </source>
</evidence>
<protein>
    <recommendedName>
        <fullName evidence="11">Putative inorganic phosphate cotransporter</fullName>
    </recommendedName>
</protein>
<evidence type="ECO:0000256" key="6">
    <source>
        <dbReference type="ARBA" id="ARBA00022989"/>
    </source>
</evidence>
<evidence type="ECO:0000256" key="2">
    <source>
        <dbReference type="ARBA" id="ARBA00008586"/>
    </source>
</evidence>
<feature type="transmembrane region" description="Helical" evidence="12">
    <location>
        <begin position="174"/>
        <end position="198"/>
    </location>
</feature>
<keyword evidence="15" id="KW-1185">Reference proteome</keyword>
<evidence type="ECO:0000256" key="5">
    <source>
        <dbReference type="ARBA" id="ARBA00022847"/>
    </source>
</evidence>
<evidence type="ECO:0000256" key="7">
    <source>
        <dbReference type="ARBA" id="ARBA00023053"/>
    </source>
</evidence>
<dbReference type="GO" id="GO:0016020">
    <property type="term" value="C:membrane"/>
    <property type="evidence" value="ECO:0007669"/>
    <property type="project" value="UniProtKB-SubCell"/>
</dbReference>
<comment type="function">
    <text evidence="10">May be an inorganic phosphate cotransporter.</text>
</comment>
<dbReference type="Proteomes" id="UP001152799">
    <property type="component" value="Chromosome 11"/>
</dbReference>
<dbReference type="SUPFAM" id="SSF103473">
    <property type="entry name" value="MFS general substrate transporter"/>
    <property type="match status" value="1"/>
</dbReference>
<comment type="similarity">
    <text evidence="2">Belongs to the major facilitator superfamily. Sodium/anion cotransporter family.</text>
</comment>
<dbReference type="InterPro" id="IPR020846">
    <property type="entry name" value="MFS_dom"/>
</dbReference>
<keyword evidence="6 12" id="KW-1133">Transmembrane helix</keyword>
<feature type="transmembrane region" description="Helical" evidence="12">
    <location>
        <begin position="435"/>
        <end position="455"/>
    </location>
</feature>
<dbReference type="OrthoDB" id="2985014at2759"/>